<feature type="domain" description="DUF4349" evidence="4">
    <location>
        <begin position="78"/>
        <end position="280"/>
    </location>
</feature>
<sequence>MRVLKLALVTGLLGALVGCSTASDEAATGQQADSGAMEQRGSAPQTGSRAESSAETDRGADGGDREEGGSIAIPQPDRQLVRTANLDLTSSNVGSVVRHAQDITSEADGYVSEESSSRDSARLTLRVPAEELDDVLGQLGRVGKVDSKRVRTEDVTEEVVDLRSRVATQRASVQRVRELLERAESVSEVVSVESELTSREAELESMLSRQQELSGQVSLSTVHLTVRGTDVPADEDDAGFLGGLAGGWRAFTGALGAAATGLGAALPFLLLIGVPAVVAWRVILAPRRRRAGQQAPAEASD</sequence>
<reference evidence="5 6" key="1">
    <citation type="submission" date="2019-03" db="EMBL/GenBank/DDBJ databases">
        <title>Genomic Encyclopedia of Type Strains, Phase IV (KMG-IV): sequencing the most valuable type-strain genomes for metagenomic binning, comparative biology and taxonomic classification.</title>
        <authorList>
            <person name="Goeker M."/>
        </authorList>
    </citation>
    <scope>NUCLEOTIDE SEQUENCE [LARGE SCALE GENOMIC DNA]</scope>
    <source>
        <strain evidence="5 6">DSM 45765</strain>
    </source>
</reference>
<keyword evidence="2" id="KW-0472">Membrane</keyword>
<keyword evidence="2" id="KW-1133">Transmembrane helix</keyword>
<dbReference type="PROSITE" id="PS51257">
    <property type="entry name" value="PROKAR_LIPOPROTEIN"/>
    <property type="match status" value="1"/>
</dbReference>
<evidence type="ECO:0000259" key="4">
    <source>
        <dbReference type="Pfam" id="PF14257"/>
    </source>
</evidence>
<feature type="signal peptide" evidence="3">
    <location>
        <begin position="1"/>
        <end position="22"/>
    </location>
</feature>
<evidence type="ECO:0000256" key="3">
    <source>
        <dbReference type="SAM" id="SignalP"/>
    </source>
</evidence>
<gene>
    <name evidence="5" type="ORF">EV191_10534</name>
</gene>
<dbReference type="OrthoDB" id="186919at2"/>
<evidence type="ECO:0000313" key="5">
    <source>
        <dbReference type="EMBL" id="TCP52973.1"/>
    </source>
</evidence>
<proteinExistence type="predicted"/>
<feature type="compositionally biased region" description="Basic and acidic residues" evidence="1">
    <location>
        <begin position="55"/>
        <end position="68"/>
    </location>
</feature>
<name>A0A4R2QSU6_9PSEU</name>
<dbReference type="RefSeq" id="WP_132877433.1">
    <property type="nucleotide sequence ID" value="NZ_SLXQ01000005.1"/>
</dbReference>
<keyword evidence="6" id="KW-1185">Reference proteome</keyword>
<feature type="compositionally biased region" description="Polar residues" evidence="1">
    <location>
        <begin position="42"/>
        <end position="53"/>
    </location>
</feature>
<evidence type="ECO:0000313" key="6">
    <source>
        <dbReference type="Proteomes" id="UP000294911"/>
    </source>
</evidence>
<dbReference type="InterPro" id="IPR025645">
    <property type="entry name" value="DUF4349"/>
</dbReference>
<feature type="transmembrane region" description="Helical" evidence="2">
    <location>
        <begin position="264"/>
        <end position="284"/>
    </location>
</feature>
<dbReference type="EMBL" id="SLXQ01000005">
    <property type="protein sequence ID" value="TCP52973.1"/>
    <property type="molecule type" value="Genomic_DNA"/>
</dbReference>
<protein>
    <submittedName>
        <fullName evidence="5">Uncharacterized protein DUF4349</fullName>
    </submittedName>
</protein>
<dbReference type="Proteomes" id="UP000294911">
    <property type="component" value="Unassembled WGS sequence"/>
</dbReference>
<feature type="region of interest" description="Disordered" evidence="1">
    <location>
        <begin position="28"/>
        <end position="78"/>
    </location>
</feature>
<keyword evidence="3" id="KW-0732">Signal</keyword>
<accession>A0A4R2QSU6</accession>
<dbReference type="AlphaFoldDB" id="A0A4R2QSU6"/>
<dbReference type="Pfam" id="PF14257">
    <property type="entry name" value="DUF4349"/>
    <property type="match status" value="1"/>
</dbReference>
<evidence type="ECO:0000256" key="1">
    <source>
        <dbReference type="SAM" id="MobiDB-lite"/>
    </source>
</evidence>
<feature type="chain" id="PRO_5020385439" evidence="3">
    <location>
        <begin position="23"/>
        <end position="301"/>
    </location>
</feature>
<organism evidence="5 6">
    <name type="scientific">Tamaricihabitans halophyticus</name>
    <dbReference type="NCBI Taxonomy" id="1262583"/>
    <lineage>
        <taxon>Bacteria</taxon>
        <taxon>Bacillati</taxon>
        <taxon>Actinomycetota</taxon>
        <taxon>Actinomycetes</taxon>
        <taxon>Pseudonocardiales</taxon>
        <taxon>Pseudonocardiaceae</taxon>
        <taxon>Tamaricihabitans</taxon>
    </lineage>
</organism>
<keyword evidence="2" id="KW-0812">Transmembrane</keyword>
<comment type="caution">
    <text evidence="5">The sequence shown here is derived from an EMBL/GenBank/DDBJ whole genome shotgun (WGS) entry which is preliminary data.</text>
</comment>
<evidence type="ECO:0000256" key="2">
    <source>
        <dbReference type="SAM" id="Phobius"/>
    </source>
</evidence>